<dbReference type="InterPro" id="IPR053819">
    <property type="entry name" value="TEADIR3_omega_loop"/>
</dbReference>
<comment type="caution">
    <text evidence="2">The sequence shown here is derived from an EMBL/GenBank/DDBJ whole genome shotgun (WGS) entry which is preliminary data.</text>
</comment>
<accession>A0AAD8ZPD5</accession>
<gene>
    <name evidence="2" type="ORF">P4O66_004208</name>
</gene>
<evidence type="ECO:0000313" key="3">
    <source>
        <dbReference type="Proteomes" id="UP001239994"/>
    </source>
</evidence>
<dbReference type="Proteomes" id="UP001239994">
    <property type="component" value="Unassembled WGS sequence"/>
</dbReference>
<protein>
    <submittedName>
        <fullName evidence="2">Uncharacterized protein</fullName>
    </submittedName>
</protein>
<evidence type="ECO:0000256" key="1">
    <source>
        <dbReference type="SAM" id="MobiDB-lite"/>
    </source>
</evidence>
<organism evidence="2 3">
    <name type="scientific">Electrophorus voltai</name>
    <dbReference type="NCBI Taxonomy" id="2609070"/>
    <lineage>
        <taxon>Eukaryota</taxon>
        <taxon>Metazoa</taxon>
        <taxon>Chordata</taxon>
        <taxon>Craniata</taxon>
        <taxon>Vertebrata</taxon>
        <taxon>Euteleostomi</taxon>
        <taxon>Actinopterygii</taxon>
        <taxon>Neopterygii</taxon>
        <taxon>Teleostei</taxon>
        <taxon>Ostariophysi</taxon>
        <taxon>Gymnotiformes</taxon>
        <taxon>Gymnotoidei</taxon>
        <taxon>Gymnotidae</taxon>
        <taxon>Electrophorus</taxon>
    </lineage>
</organism>
<dbReference type="EMBL" id="JAROKS010000006">
    <property type="protein sequence ID" value="KAK1802554.1"/>
    <property type="molecule type" value="Genomic_DNA"/>
</dbReference>
<sequence>MAASVIRTLSGFRLTRPARTCLILAEEDEAEEEYDEELREEAEADFEDEGSPAAGSPEEEQWGVDPSFGTTEATDRLLRFAELISSDVQRYFGRGQDPDACDMYTDREGPEVGGGQQRYYANFVRAAAAEQREEPEKLGPLAELFQETQQKKQGLPMNQRRLPSSFWTEPHPYHLTVPGNTSTLDMLGCSTETGISNSNTSVRMLSTSSTPISTISSSGTPDFSDLLAHWASDRDNPNVFSCEYQLP</sequence>
<feature type="region of interest" description="Disordered" evidence="1">
    <location>
        <begin position="27"/>
        <end position="69"/>
    </location>
</feature>
<feature type="compositionally biased region" description="Acidic residues" evidence="1">
    <location>
        <begin position="27"/>
        <end position="50"/>
    </location>
</feature>
<dbReference type="Pfam" id="PF15238">
    <property type="entry name" value="TEADIR3"/>
    <property type="match status" value="1"/>
</dbReference>
<keyword evidence="3" id="KW-1185">Reference proteome</keyword>
<name>A0AAD8ZPD5_9TELE</name>
<dbReference type="AlphaFoldDB" id="A0AAD8ZPD5"/>
<reference evidence="2" key="1">
    <citation type="submission" date="2023-03" db="EMBL/GenBank/DDBJ databases">
        <title>Electrophorus voltai genome.</title>
        <authorList>
            <person name="Bian C."/>
        </authorList>
    </citation>
    <scope>NUCLEOTIDE SEQUENCE</scope>
    <source>
        <strain evidence="2">CB-2022</strain>
        <tissue evidence="2">Muscle</tissue>
    </source>
</reference>
<proteinExistence type="predicted"/>
<evidence type="ECO:0000313" key="2">
    <source>
        <dbReference type="EMBL" id="KAK1802554.1"/>
    </source>
</evidence>